<dbReference type="InterPro" id="IPR008551">
    <property type="entry name" value="TANGO2"/>
</dbReference>
<evidence type="ECO:0000313" key="1">
    <source>
        <dbReference type="EMBL" id="KRG42016.1"/>
    </source>
</evidence>
<dbReference type="AlphaFoldDB" id="A0A0R0AAH9"/>
<dbReference type="Proteomes" id="UP000050836">
    <property type="component" value="Unassembled WGS sequence"/>
</dbReference>
<keyword evidence="2" id="KW-1185">Reference proteome</keyword>
<protein>
    <recommendedName>
        <fullName evidence="3">NRDE family protein</fullName>
    </recommendedName>
</protein>
<evidence type="ECO:0000313" key="2">
    <source>
        <dbReference type="Proteomes" id="UP000050836"/>
    </source>
</evidence>
<accession>A0A0R0AAH9</accession>
<dbReference type="PANTHER" id="PTHR17985">
    <property type="entry name" value="SER/THR-RICH PROTEIN T10 IN DGCR REGION"/>
    <property type="match status" value="1"/>
</dbReference>
<evidence type="ECO:0008006" key="3">
    <source>
        <dbReference type="Google" id="ProtNLM"/>
    </source>
</evidence>
<name>A0A0R0AAH9_9GAMM</name>
<proteinExistence type="predicted"/>
<organism evidence="1 2">
    <name type="scientific">Stenotrophomonas pictorum JCM 9942</name>
    <dbReference type="NCBI Taxonomy" id="1236960"/>
    <lineage>
        <taxon>Bacteria</taxon>
        <taxon>Pseudomonadati</taxon>
        <taxon>Pseudomonadota</taxon>
        <taxon>Gammaproteobacteria</taxon>
        <taxon>Lysobacterales</taxon>
        <taxon>Lysobacteraceae</taxon>
        <taxon>Stenotrophomonas</taxon>
    </lineage>
</organism>
<dbReference type="Pfam" id="PF05742">
    <property type="entry name" value="TANGO2"/>
    <property type="match status" value="1"/>
</dbReference>
<reference evidence="1 2" key="1">
    <citation type="submission" date="2015-10" db="EMBL/GenBank/DDBJ databases">
        <title>Genome sequencing and analysis of members of genus Stenotrophomonas.</title>
        <authorList>
            <person name="Patil P.P."/>
            <person name="Midha S."/>
            <person name="Patil P.B."/>
        </authorList>
    </citation>
    <scope>NUCLEOTIDE SEQUENCE [LARGE SCALE GENOMIC DNA]</scope>
    <source>
        <strain evidence="1 2">JCM 9942</strain>
    </source>
</reference>
<dbReference type="RefSeq" id="WP_054658867.1">
    <property type="nucleotide sequence ID" value="NZ_BAZI01000111.1"/>
</dbReference>
<dbReference type="EMBL" id="LLXS01000021">
    <property type="protein sequence ID" value="KRG42016.1"/>
    <property type="molecule type" value="Genomic_DNA"/>
</dbReference>
<gene>
    <name evidence="1" type="ORF">ARC78_10060</name>
</gene>
<comment type="caution">
    <text evidence="1">The sequence shown here is derived from an EMBL/GenBank/DDBJ whole genome shotgun (WGS) entry which is preliminary data.</text>
</comment>
<dbReference type="PANTHER" id="PTHR17985:SF8">
    <property type="entry name" value="TRANSPORT AND GOLGI ORGANIZATION PROTEIN 2 HOMOLOG"/>
    <property type="match status" value="1"/>
</dbReference>
<dbReference type="OrthoDB" id="4380123at2"/>
<dbReference type="Gene3D" id="3.60.60.10">
    <property type="entry name" value="Penicillin V Acylase, Chain A"/>
    <property type="match status" value="1"/>
</dbReference>
<sequence>MCLVALAWKCHPRWRLLMAGNRDEFHARPAAPLQHWPEPQADVIAGRDLRSGGSWMGVNLHGHAAVVTNVRTPSAQADGPSRGELIAGYLADPRNASHYANALAARAPAFAPFNLLVADADTCCYLGNHPPAARILTPGIHSMSNGAPDTPWPKTRRLANAVEGWVASSGTTLDPIWSALGDEHQPADAELPATGMPLELERRLAPAFIRGQDYGTRASTVIAIDYDGRGFIHERRFGPHGRFTGETRLEIPLAGE</sequence>